<comment type="caution">
    <text evidence="2">The sequence shown here is derived from an EMBL/GenBank/DDBJ whole genome shotgun (WGS) entry which is preliminary data.</text>
</comment>
<feature type="domain" description="IrrE N-terminal-like" evidence="1">
    <location>
        <begin position="59"/>
        <end position="128"/>
    </location>
</feature>
<sequence>MSTPSAEQEGKAAAAKFRRDYGLGLQPLTDLVALIETSLDIDVAVLEVETNGGEHGLTMFDPKSEATFIGVAKTNHPMRQRSTLAHELSHAIFCDWVDFQQSVPVVREFRETRADAFARHLLVPEDSLQWFLRARTAGQISLSDLSSVVQTFLVSPAIASIALCSAGLINTQTKTAWMALRTPRLATQFGWLDQYRTLQADSSRTRAPQRLLTRAIRGYEQGVITVETVASIRGVPASEVKAELDAAGIVPKAVEPELLRVEDLPAIESDRFFLEALDELDDPDEPLSERIDGM</sequence>
<gene>
    <name evidence="2" type="ORF">JOF48_001080</name>
</gene>
<dbReference type="InterPro" id="IPR052345">
    <property type="entry name" value="Rad_response_metalloprotease"/>
</dbReference>
<dbReference type="Gene3D" id="1.10.10.2910">
    <property type="match status" value="1"/>
</dbReference>
<dbReference type="Pfam" id="PF06114">
    <property type="entry name" value="Peptidase_M78"/>
    <property type="match status" value="1"/>
</dbReference>
<proteinExistence type="predicted"/>
<dbReference type="EMBL" id="JAGIOI010000001">
    <property type="protein sequence ID" value="MBP2412281.1"/>
    <property type="molecule type" value="Genomic_DNA"/>
</dbReference>
<dbReference type="InterPro" id="IPR010359">
    <property type="entry name" value="IrrE_HExxH"/>
</dbReference>
<reference evidence="2 3" key="1">
    <citation type="submission" date="2021-03" db="EMBL/GenBank/DDBJ databases">
        <title>Sequencing the genomes of 1000 actinobacteria strains.</title>
        <authorList>
            <person name="Klenk H.-P."/>
        </authorList>
    </citation>
    <scope>NUCLEOTIDE SEQUENCE [LARGE SCALE GENOMIC DNA]</scope>
    <source>
        <strain evidence="2 3">DSM 16005</strain>
    </source>
</reference>
<evidence type="ECO:0000259" key="1">
    <source>
        <dbReference type="Pfam" id="PF06114"/>
    </source>
</evidence>
<keyword evidence="3" id="KW-1185">Reference proteome</keyword>
<evidence type="ECO:0000313" key="3">
    <source>
        <dbReference type="Proteomes" id="UP000711614"/>
    </source>
</evidence>
<dbReference type="RefSeq" id="WP_209678125.1">
    <property type="nucleotide sequence ID" value="NZ_JAGIOI010000001.1"/>
</dbReference>
<dbReference type="PANTHER" id="PTHR43236">
    <property type="entry name" value="ANTITOXIN HIGA1"/>
    <property type="match status" value="1"/>
</dbReference>
<organism evidence="2 3">
    <name type="scientific">Arthrobacter stackebrandtii</name>
    <dbReference type="NCBI Taxonomy" id="272161"/>
    <lineage>
        <taxon>Bacteria</taxon>
        <taxon>Bacillati</taxon>
        <taxon>Actinomycetota</taxon>
        <taxon>Actinomycetes</taxon>
        <taxon>Micrococcales</taxon>
        <taxon>Micrococcaceae</taxon>
        <taxon>Arthrobacter</taxon>
    </lineage>
</organism>
<protein>
    <submittedName>
        <fullName evidence="2">Zn-dependent peptidase ImmA (M78 family)</fullName>
    </submittedName>
</protein>
<accession>A0ABS4YU26</accession>
<evidence type="ECO:0000313" key="2">
    <source>
        <dbReference type="EMBL" id="MBP2412281.1"/>
    </source>
</evidence>
<dbReference type="Proteomes" id="UP000711614">
    <property type="component" value="Unassembled WGS sequence"/>
</dbReference>
<dbReference type="PANTHER" id="PTHR43236:SF1">
    <property type="entry name" value="BLL7220 PROTEIN"/>
    <property type="match status" value="1"/>
</dbReference>
<name>A0ABS4YU26_9MICC</name>